<evidence type="ECO:0000256" key="3">
    <source>
        <dbReference type="ARBA" id="ARBA00010617"/>
    </source>
</evidence>
<evidence type="ECO:0000256" key="11">
    <source>
        <dbReference type="ARBA" id="ARBA00023136"/>
    </source>
</evidence>
<dbReference type="SUPFAM" id="SSF48264">
    <property type="entry name" value="Cytochrome P450"/>
    <property type="match status" value="2"/>
</dbReference>
<comment type="subcellular location">
    <subcellularLocation>
        <location evidence="2">Membrane</location>
        <topology evidence="2">Single-pass membrane protein</topology>
    </subcellularLocation>
</comment>
<evidence type="ECO:0000313" key="15">
    <source>
        <dbReference type="Proteomes" id="UP000266723"/>
    </source>
</evidence>
<proteinExistence type="inferred from homology"/>
<keyword evidence="4 12" id="KW-0349">Heme</keyword>
<dbReference type="PANTHER" id="PTHR24282:SF15">
    <property type="entry name" value="CYTOCHROME P450, FAMILY 715, SUBFAMILY A, POLYPEPTIDE 1"/>
    <property type="match status" value="1"/>
</dbReference>
<evidence type="ECO:0000256" key="8">
    <source>
        <dbReference type="ARBA" id="ARBA00023002"/>
    </source>
</evidence>
<evidence type="ECO:0000313" key="14">
    <source>
        <dbReference type="EMBL" id="KAF3551114.1"/>
    </source>
</evidence>
<reference evidence="14 15" key="1">
    <citation type="journal article" date="2020" name="BMC Genomics">
        <title>Intraspecific diversification of the crop wild relative Brassica cretica Lam. using demographic model selection.</title>
        <authorList>
            <person name="Kioukis A."/>
            <person name="Michalopoulou V.A."/>
            <person name="Briers L."/>
            <person name="Pirintsos S."/>
            <person name="Studholme D.J."/>
            <person name="Pavlidis P."/>
            <person name="Sarris P.F."/>
        </authorList>
    </citation>
    <scope>NUCLEOTIDE SEQUENCE [LARGE SCALE GENOMIC DNA]</scope>
    <source>
        <strain evidence="15">cv. PFS-1207/04</strain>
    </source>
</reference>
<comment type="caution">
    <text evidence="14">The sequence shown here is derived from an EMBL/GenBank/DDBJ whole genome shotgun (WGS) entry which is preliminary data.</text>
</comment>
<evidence type="ECO:0008006" key="16">
    <source>
        <dbReference type="Google" id="ProtNLM"/>
    </source>
</evidence>
<keyword evidence="7 13" id="KW-1133">Transmembrane helix</keyword>
<organism evidence="14 15">
    <name type="scientific">Brassica cretica</name>
    <name type="common">Mustard</name>
    <dbReference type="NCBI Taxonomy" id="69181"/>
    <lineage>
        <taxon>Eukaryota</taxon>
        <taxon>Viridiplantae</taxon>
        <taxon>Streptophyta</taxon>
        <taxon>Embryophyta</taxon>
        <taxon>Tracheophyta</taxon>
        <taxon>Spermatophyta</taxon>
        <taxon>Magnoliopsida</taxon>
        <taxon>eudicotyledons</taxon>
        <taxon>Gunneridae</taxon>
        <taxon>Pentapetalae</taxon>
        <taxon>rosids</taxon>
        <taxon>malvids</taxon>
        <taxon>Brassicales</taxon>
        <taxon>Brassicaceae</taxon>
        <taxon>Brassiceae</taxon>
        <taxon>Brassica</taxon>
    </lineage>
</organism>
<dbReference type="Gene3D" id="1.10.630.10">
    <property type="entry name" value="Cytochrome P450"/>
    <property type="match status" value="2"/>
</dbReference>
<evidence type="ECO:0000256" key="9">
    <source>
        <dbReference type="ARBA" id="ARBA00023004"/>
    </source>
</evidence>
<name>A0ABQ7CHN6_BRACR</name>
<dbReference type="InterPro" id="IPR002401">
    <property type="entry name" value="Cyt_P450_E_grp-I"/>
</dbReference>
<evidence type="ECO:0000256" key="7">
    <source>
        <dbReference type="ARBA" id="ARBA00022989"/>
    </source>
</evidence>
<evidence type="ECO:0000256" key="2">
    <source>
        <dbReference type="ARBA" id="ARBA00004167"/>
    </source>
</evidence>
<dbReference type="InterPro" id="IPR036396">
    <property type="entry name" value="Cyt_P450_sf"/>
</dbReference>
<dbReference type="PANTHER" id="PTHR24282">
    <property type="entry name" value="CYTOCHROME P450 FAMILY MEMBER"/>
    <property type="match status" value="1"/>
</dbReference>
<accession>A0ABQ7CHN6</accession>
<gene>
    <name evidence="14" type="ORF">DY000_02001473</name>
</gene>
<evidence type="ECO:0000256" key="5">
    <source>
        <dbReference type="ARBA" id="ARBA00022692"/>
    </source>
</evidence>
<dbReference type="PROSITE" id="PS00086">
    <property type="entry name" value="CYTOCHROME_P450"/>
    <property type="match status" value="1"/>
</dbReference>
<sequence length="574" mass="64803">MDQLLVMSRFGYMFINVLVLVLSLMFLKLLLRCWILPVRAQKKLRENGFSGPPPSFPLGNLNDMKKLKTAMVMVEKSKSSTIINHDIHSTALPHFALWQQQYGKVFVYWLGIEPFVYVADPEFLSIMSKGVLGKSWGKPNVFKKDREPMFGTGLVMVEGDDWTRHRHIITPAFAPINLKAMTSMMVESISNMLDRWAIQINSGNPEFDMENEIIGTAGEIIAKTSFGVKGENGAQAMTSMMVESISNMLDRWAIQINSGNPEFDMENEIIGTAGEIIAKTSFGVKGENGAQVLKNLRAVQFALFNSNRYVGVPFSNILAYKQTLKARELGKEIDGLLLSIINERKRSLVDGDDHHDLLGMLLKADKGKFTATELVDECKTFFFAGHETTALALTWTFMLLAIHPEWQDTLREEIRQVIGDSEIEYNKLAGLKKMSWVMNEVLRLYPPAPNAQRQARKDIEVNGRVIPNGTNIWIDVVAMHHDPELWGDDVNEFRPERFNGSLHGGCKNKMGFMPFGFGGRMCIGRNLTTMEYKIVLSLVLSRFEILVSPGYRHSPKYMLSLRPGYGLPLIVRPL</sequence>
<keyword evidence="6 12" id="KW-0479">Metal-binding</keyword>
<dbReference type="Proteomes" id="UP000266723">
    <property type="component" value="Unassembled WGS sequence"/>
</dbReference>
<evidence type="ECO:0000256" key="4">
    <source>
        <dbReference type="ARBA" id="ARBA00022617"/>
    </source>
</evidence>
<evidence type="ECO:0000256" key="13">
    <source>
        <dbReference type="SAM" id="Phobius"/>
    </source>
</evidence>
<evidence type="ECO:0000256" key="12">
    <source>
        <dbReference type="RuleBase" id="RU000461"/>
    </source>
</evidence>
<dbReference type="InterPro" id="IPR017972">
    <property type="entry name" value="Cyt_P450_CS"/>
</dbReference>
<keyword evidence="11 13" id="KW-0472">Membrane</keyword>
<dbReference type="PRINTS" id="PR00385">
    <property type="entry name" value="P450"/>
</dbReference>
<evidence type="ECO:0000256" key="10">
    <source>
        <dbReference type="ARBA" id="ARBA00023033"/>
    </source>
</evidence>
<evidence type="ECO:0000256" key="6">
    <source>
        <dbReference type="ARBA" id="ARBA00022723"/>
    </source>
</evidence>
<dbReference type="InterPro" id="IPR001128">
    <property type="entry name" value="Cyt_P450"/>
</dbReference>
<evidence type="ECO:0000256" key="1">
    <source>
        <dbReference type="ARBA" id="ARBA00001971"/>
    </source>
</evidence>
<comment type="similarity">
    <text evidence="3 12">Belongs to the cytochrome P450 family.</text>
</comment>
<dbReference type="EMBL" id="QGKV02000832">
    <property type="protein sequence ID" value="KAF3551114.1"/>
    <property type="molecule type" value="Genomic_DNA"/>
</dbReference>
<keyword evidence="9 12" id="KW-0408">Iron</keyword>
<protein>
    <recommendedName>
        <fullName evidence="16">Cytochrome P450</fullName>
    </recommendedName>
</protein>
<dbReference type="PRINTS" id="PR00463">
    <property type="entry name" value="EP450I"/>
</dbReference>
<keyword evidence="15" id="KW-1185">Reference proteome</keyword>
<feature type="transmembrane region" description="Helical" evidence="13">
    <location>
        <begin position="12"/>
        <end position="35"/>
    </location>
</feature>
<comment type="cofactor">
    <cofactor evidence="1">
        <name>heme</name>
        <dbReference type="ChEBI" id="CHEBI:30413"/>
    </cofactor>
</comment>
<keyword evidence="8 12" id="KW-0560">Oxidoreductase</keyword>
<keyword evidence="5 13" id="KW-0812">Transmembrane</keyword>
<keyword evidence="10 12" id="KW-0503">Monooxygenase</keyword>
<dbReference type="Pfam" id="PF00067">
    <property type="entry name" value="p450"/>
    <property type="match status" value="2"/>
</dbReference>
<dbReference type="InterPro" id="IPR050665">
    <property type="entry name" value="Cytochrome_P450_Monooxygen"/>
</dbReference>